<dbReference type="GO" id="GO:0005524">
    <property type="term" value="F:ATP binding"/>
    <property type="evidence" value="ECO:0007669"/>
    <property type="project" value="UniProtKB-KW"/>
</dbReference>
<dbReference type="PROSITE" id="PS00211">
    <property type="entry name" value="ABC_TRANSPORTER_1"/>
    <property type="match status" value="1"/>
</dbReference>
<accession>A0A7V6DQY1</accession>
<evidence type="ECO:0000256" key="3">
    <source>
        <dbReference type="ARBA" id="ARBA00022840"/>
    </source>
</evidence>
<dbReference type="PANTHER" id="PTHR43023">
    <property type="entry name" value="PROTEIN TRIGALACTOSYLDIACYLGLYCEROL 3, CHLOROPLASTIC"/>
    <property type="match status" value="1"/>
</dbReference>
<dbReference type="InterPro" id="IPR017871">
    <property type="entry name" value="ABC_transporter-like_CS"/>
</dbReference>
<keyword evidence="2" id="KW-0547">Nucleotide-binding</keyword>
<dbReference type="EMBL" id="DTGR01000208">
    <property type="protein sequence ID" value="HHS30699.1"/>
    <property type="molecule type" value="Genomic_DNA"/>
</dbReference>
<feature type="domain" description="ABC transporter" evidence="4">
    <location>
        <begin position="2"/>
        <end position="239"/>
    </location>
</feature>
<dbReference type="PANTHER" id="PTHR43023:SF6">
    <property type="entry name" value="INTERMEMBRANE PHOSPHOLIPID TRANSPORT SYSTEM ATP-BINDING PROTEIN MLAF"/>
    <property type="match status" value="1"/>
</dbReference>
<sequence length="247" mass="27456">MIKVRELFRSFNGHPVLQGINLEVPKGKITVVIGKSGAGKSVLLKHIAGLLKPDQGRIFINGTDVTRARGRELQDIKKRFGVLFQGGALFDSLTVLENVAFPLREKTSLPEQEILDRARKRLAQVNMPPESEDKYPDEVSGGMKKRVALARALVQEPEILLFDEPVTGLDPPMMNTVFHLIKKTHQENGYTGMVVSHDIPAVFQIADFVAMLHKGRIVAFGTPAEIQQNQDPEVQSFLRGDIDLLET</sequence>
<reference evidence="5" key="1">
    <citation type="journal article" date="2020" name="mSystems">
        <title>Genome- and Community-Level Interaction Insights into Carbon Utilization and Element Cycling Functions of Hydrothermarchaeota in Hydrothermal Sediment.</title>
        <authorList>
            <person name="Zhou Z."/>
            <person name="Liu Y."/>
            <person name="Xu W."/>
            <person name="Pan J."/>
            <person name="Luo Z.H."/>
            <person name="Li M."/>
        </authorList>
    </citation>
    <scope>NUCLEOTIDE SEQUENCE [LARGE SCALE GENOMIC DNA]</scope>
    <source>
        <strain evidence="5">SpSt-767</strain>
    </source>
</reference>
<evidence type="ECO:0000256" key="1">
    <source>
        <dbReference type="ARBA" id="ARBA00022448"/>
    </source>
</evidence>
<evidence type="ECO:0000256" key="2">
    <source>
        <dbReference type="ARBA" id="ARBA00022741"/>
    </source>
</evidence>
<organism evidence="5">
    <name type="scientific">Desulfobacca acetoxidans</name>
    <dbReference type="NCBI Taxonomy" id="60893"/>
    <lineage>
        <taxon>Bacteria</taxon>
        <taxon>Pseudomonadati</taxon>
        <taxon>Thermodesulfobacteriota</taxon>
        <taxon>Desulfobaccia</taxon>
        <taxon>Desulfobaccales</taxon>
        <taxon>Desulfobaccaceae</taxon>
        <taxon>Desulfobacca</taxon>
    </lineage>
</organism>
<dbReference type="SUPFAM" id="SSF52540">
    <property type="entry name" value="P-loop containing nucleoside triphosphate hydrolases"/>
    <property type="match status" value="1"/>
</dbReference>
<dbReference type="InterPro" id="IPR027417">
    <property type="entry name" value="P-loop_NTPase"/>
</dbReference>
<evidence type="ECO:0000313" key="5">
    <source>
        <dbReference type="EMBL" id="HHS30699.1"/>
    </source>
</evidence>
<proteinExistence type="predicted"/>
<name>A0A7V6DQY1_9BACT</name>
<dbReference type="InterPro" id="IPR003593">
    <property type="entry name" value="AAA+_ATPase"/>
</dbReference>
<dbReference type="InterPro" id="IPR003439">
    <property type="entry name" value="ABC_transporter-like_ATP-bd"/>
</dbReference>
<dbReference type="AlphaFoldDB" id="A0A7V6DQY1"/>
<dbReference type="PROSITE" id="PS50893">
    <property type="entry name" value="ABC_TRANSPORTER_2"/>
    <property type="match status" value="1"/>
</dbReference>
<dbReference type="GO" id="GO:0016887">
    <property type="term" value="F:ATP hydrolysis activity"/>
    <property type="evidence" value="ECO:0007669"/>
    <property type="project" value="InterPro"/>
</dbReference>
<gene>
    <name evidence="5" type="ORF">ENV52_13485</name>
</gene>
<keyword evidence="3 5" id="KW-0067">ATP-binding</keyword>
<dbReference type="SMART" id="SM00382">
    <property type="entry name" value="AAA"/>
    <property type="match status" value="1"/>
</dbReference>
<dbReference type="CDD" id="cd03261">
    <property type="entry name" value="ABC_Org_Solvent_Resistant"/>
    <property type="match status" value="1"/>
</dbReference>
<dbReference type="Gene3D" id="3.40.50.300">
    <property type="entry name" value="P-loop containing nucleotide triphosphate hydrolases"/>
    <property type="match status" value="1"/>
</dbReference>
<dbReference type="Pfam" id="PF00005">
    <property type="entry name" value="ABC_tran"/>
    <property type="match status" value="1"/>
</dbReference>
<keyword evidence="1" id="KW-0813">Transport</keyword>
<comment type="caution">
    <text evidence="5">The sequence shown here is derived from an EMBL/GenBank/DDBJ whole genome shotgun (WGS) entry which is preliminary data.</text>
</comment>
<evidence type="ECO:0000259" key="4">
    <source>
        <dbReference type="PROSITE" id="PS50893"/>
    </source>
</evidence>
<protein>
    <submittedName>
        <fullName evidence="5">ABC transporter ATP-binding protein</fullName>
    </submittedName>
</protein>